<dbReference type="Proteomes" id="UP000414233">
    <property type="component" value="Unassembled WGS sequence"/>
</dbReference>
<dbReference type="AlphaFoldDB" id="A0A5E4RP23"/>
<proteinExistence type="predicted"/>
<sequence>MGARIKEALLALVLLSPVLLLAYRSGVDFQQAAEEIPRHLLQLLRLLLD</sequence>
<evidence type="ECO:0000313" key="1">
    <source>
        <dbReference type="EMBL" id="VVD65067.1"/>
    </source>
</evidence>
<name>A0A5E4RP23_9BURK</name>
<keyword evidence="2" id="KW-1185">Reference proteome</keyword>
<dbReference type="EMBL" id="CABPRZ010000001">
    <property type="protein sequence ID" value="VVD65067.1"/>
    <property type="molecule type" value="Genomic_DNA"/>
</dbReference>
<evidence type="ECO:0000313" key="2">
    <source>
        <dbReference type="Proteomes" id="UP000414233"/>
    </source>
</evidence>
<accession>A0A5E4RP23</accession>
<protein>
    <submittedName>
        <fullName evidence="1">Uncharacterized protein</fullName>
    </submittedName>
</protein>
<organism evidence="1 2">
    <name type="scientific">Pandoraea terrae</name>
    <dbReference type="NCBI Taxonomy" id="1537710"/>
    <lineage>
        <taxon>Bacteria</taxon>
        <taxon>Pseudomonadati</taxon>
        <taxon>Pseudomonadota</taxon>
        <taxon>Betaproteobacteria</taxon>
        <taxon>Burkholderiales</taxon>
        <taxon>Burkholderiaceae</taxon>
        <taxon>Pandoraea</taxon>
    </lineage>
</organism>
<gene>
    <name evidence="1" type="ORF">PTE30175_00300</name>
</gene>
<reference evidence="1 2" key="1">
    <citation type="submission" date="2019-08" db="EMBL/GenBank/DDBJ databases">
        <authorList>
            <person name="Peeters C."/>
        </authorList>
    </citation>
    <scope>NUCLEOTIDE SEQUENCE [LARGE SCALE GENOMIC DNA]</scope>
    <source>
        <strain evidence="1 2">LMG 30175</strain>
    </source>
</reference>